<dbReference type="AlphaFoldDB" id="A0A9D4L7W1"/>
<reference evidence="1" key="1">
    <citation type="journal article" date="2019" name="bioRxiv">
        <title>The Genome of the Zebra Mussel, Dreissena polymorpha: A Resource for Invasive Species Research.</title>
        <authorList>
            <person name="McCartney M.A."/>
            <person name="Auch B."/>
            <person name="Kono T."/>
            <person name="Mallez S."/>
            <person name="Zhang Y."/>
            <person name="Obille A."/>
            <person name="Becker A."/>
            <person name="Abrahante J.E."/>
            <person name="Garbe J."/>
            <person name="Badalamenti J.P."/>
            <person name="Herman A."/>
            <person name="Mangelson H."/>
            <person name="Liachko I."/>
            <person name="Sullivan S."/>
            <person name="Sone E.D."/>
            <person name="Koren S."/>
            <person name="Silverstein K.A.T."/>
            <person name="Beckman K.B."/>
            <person name="Gohl D.M."/>
        </authorList>
    </citation>
    <scope>NUCLEOTIDE SEQUENCE</scope>
    <source>
        <strain evidence="1">Duluth1</strain>
        <tissue evidence="1">Whole animal</tissue>
    </source>
</reference>
<comment type="caution">
    <text evidence="1">The sequence shown here is derived from an EMBL/GenBank/DDBJ whole genome shotgun (WGS) entry which is preliminary data.</text>
</comment>
<keyword evidence="2" id="KW-1185">Reference proteome</keyword>
<evidence type="ECO:0000313" key="2">
    <source>
        <dbReference type="Proteomes" id="UP000828390"/>
    </source>
</evidence>
<proteinExistence type="predicted"/>
<dbReference type="EMBL" id="JAIWYP010000003">
    <property type="protein sequence ID" value="KAH3852873.1"/>
    <property type="molecule type" value="Genomic_DNA"/>
</dbReference>
<protein>
    <submittedName>
        <fullName evidence="1">Uncharacterized protein</fullName>
    </submittedName>
</protein>
<gene>
    <name evidence="1" type="ORF">DPMN_095394</name>
</gene>
<evidence type="ECO:0000313" key="1">
    <source>
        <dbReference type="EMBL" id="KAH3852873.1"/>
    </source>
</evidence>
<name>A0A9D4L7W1_DREPO</name>
<reference evidence="1" key="2">
    <citation type="submission" date="2020-11" db="EMBL/GenBank/DDBJ databases">
        <authorList>
            <person name="McCartney M.A."/>
            <person name="Auch B."/>
            <person name="Kono T."/>
            <person name="Mallez S."/>
            <person name="Becker A."/>
            <person name="Gohl D.M."/>
            <person name="Silverstein K.A.T."/>
            <person name="Koren S."/>
            <person name="Bechman K.B."/>
            <person name="Herman A."/>
            <person name="Abrahante J.E."/>
            <person name="Garbe J."/>
        </authorList>
    </citation>
    <scope>NUCLEOTIDE SEQUENCE</scope>
    <source>
        <strain evidence="1">Duluth1</strain>
        <tissue evidence="1">Whole animal</tissue>
    </source>
</reference>
<sequence length="58" mass="6668">MRMNNRLHQPLQLRGEDLVETDRYVYLGSVVNIDGGADEDVKSRINKARVAFNILRPI</sequence>
<dbReference type="Proteomes" id="UP000828390">
    <property type="component" value="Unassembled WGS sequence"/>
</dbReference>
<accession>A0A9D4L7W1</accession>
<organism evidence="1 2">
    <name type="scientific">Dreissena polymorpha</name>
    <name type="common">Zebra mussel</name>
    <name type="synonym">Mytilus polymorpha</name>
    <dbReference type="NCBI Taxonomy" id="45954"/>
    <lineage>
        <taxon>Eukaryota</taxon>
        <taxon>Metazoa</taxon>
        <taxon>Spiralia</taxon>
        <taxon>Lophotrochozoa</taxon>
        <taxon>Mollusca</taxon>
        <taxon>Bivalvia</taxon>
        <taxon>Autobranchia</taxon>
        <taxon>Heteroconchia</taxon>
        <taxon>Euheterodonta</taxon>
        <taxon>Imparidentia</taxon>
        <taxon>Neoheterodontei</taxon>
        <taxon>Myida</taxon>
        <taxon>Dreissenoidea</taxon>
        <taxon>Dreissenidae</taxon>
        <taxon>Dreissena</taxon>
    </lineage>
</organism>